<keyword evidence="1 5" id="KW-0963">Cytoplasm</keyword>
<comment type="subcellular location">
    <subcellularLocation>
        <location evidence="5">Cytoplasm</location>
    </subcellularLocation>
</comment>
<accession>A0A3N4J5G1</accession>
<dbReference type="EC" id="2.1.1.-" evidence="5"/>
<name>A0A3N4J5G1_9PEZI</name>
<dbReference type="AlphaFoldDB" id="A0A3N4J5G1"/>
<dbReference type="Gene3D" id="3.40.50.150">
    <property type="entry name" value="Vaccinia Virus protein VP39"/>
    <property type="match status" value="1"/>
</dbReference>
<organism evidence="7 8">
    <name type="scientific">Choiromyces venosus 120613-1</name>
    <dbReference type="NCBI Taxonomy" id="1336337"/>
    <lineage>
        <taxon>Eukaryota</taxon>
        <taxon>Fungi</taxon>
        <taxon>Dikarya</taxon>
        <taxon>Ascomycota</taxon>
        <taxon>Pezizomycotina</taxon>
        <taxon>Pezizomycetes</taxon>
        <taxon>Pezizales</taxon>
        <taxon>Tuberaceae</taxon>
        <taxon>Choiromyces</taxon>
    </lineage>
</organism>
<keyword evidence="8" id="KW-1185">Reference proteome</keyword>
<keyword evidence="2 5" id="KW-0489">Methyltransferase</keyword>
<dbReference type="InterPro" id="IPR025714">
    <property type="entry name" value="Methyltranfer_dom"/>
</dbReference>
<dbReference type="CDD" id="cd02440">
    <property type="entry name" value="AdoMet_MTases"/>
    <property type="match status" value="1"/>
</dbReference>
<evidence type="ECO:0000313" key="7">
    <source>
        <dbReference type="EMBL" id="RPA89104.1"/>
    </source>
</evidence>
<dbReference type="InterPro" id="IPR029063">
    <property type="entry name" value="SAM-dependent_MTases_sf"/>
</dbReference>
<dbReference type="OrthoDB" id="10069295at2759"/>
<evidence type="ECO:0000256" key="3">
    <source>
        <dbReference type="ARBA" id="ARBA00022679"/>
    </source>
</evidence>
<comment type="similarity">
    <text evidence="5">Belongs to the class I-like SAM-binding methyltransferase superfamily. EFM4 family.</text>
</comment>
<dbReference type="SUPFAM" id="SSF53335">
    <property type="entry name" value="S-adenosyl-L-methionine-dependent methyltransferases"/>
    <property type="match status" value="1"/>
</dbReference>
<keyword evidence="3 5" id="KW-0808">Transferase</keyword>
<evidence type="ECO:0000256" key="4">
    <source>
        <dbReference type="ARBA" id="ARBA00022691"/>
    </source>
</evidence>
<gene>
    <name evidence="5" type="primary">EFM4</name>
    <name evidence="7" type="ORF">L873DRAFT_1755436</name>
</gene>
<proteinExistence type="inferred from homology"/>
<evidence type="ECO:0000256" key="1">
    <source>
        <dbReference type="ARBA" id="ARBA00022490"/>
    </source>
</evidence>
<dbReference type="PANTHER" id="PTHR12843:SF5">
    <property type="entry name" value="EEF1A LYSINE METHYLTRANSFERASE 2"/>
    <property type="match status" value="1"/>
</dbReference>
<evidence type="ECO:0000256" key="5">
    <source>
        <dbReference type="HAMAP-Rule" id="MF_03188"/>
    </source>
</evidence>
<keyword evidence="4 5" id="KW-0949">S-adenosyl-L-methionine</keyword>
<dbReference type="HAMAP" id="MF_03188">
    <property type="entry name" value="Methyltr_EFM4"/>
    <property type="match status" value="1"/>
</dbReference>
<dbReference type="Proteomes" id="UP000276215">
    <property type="component" value="Unassembled WGS sequence"/>
</dbReference>
<protein>
    <recommendedName>
        <fullName evidence="5">Protein-lysine N-methyltransferase EFM4</fullName>
        <ecNumber evidence="5">2.1.1.-</ecNumber>
    </recommendedName>
    <alternativeName>
        <fullName evidence="5">Elongation factor methyltransferase 4</fullName>
    </alternativeName>
</protein>
<dbReference type="Pfam" id="PF13847">
    <property type="entry name" value="Methyltransf_31"/>
    <property type="match status" value="1"/>
</dbReference>
<feature type="domain" description="Methyltransferase" evidence="6">
    <location>
        <begin position="62"/>
        <end position="204"/>
    </location>
</feature>
<dbReference type="EMBL" id="ML120613">
    <property type="protein sequence ID" value="RPA89104.1"/>
    <property type="molecule type" value="Genomic_DNA"/>
</dbReference>
<dbReference type="GO" id="GO:0032259">
    <property type="term" value="P:methylation"/>
    <property type="evidence" value="ECO:0007669"/>
    <property type="project" value="UniProtKB-KW"/>
</dbReference>
<keyword evidence="5" id="KW-0813">Transport</keyword>
<evidence type="ECO:0000313" key="8">
    <source>
        <dbReference type="Proteomes" id="UP000276215"/>
    </source>
</evidence>
<dbReference type="InterPro" id="IPR026635">
    <property type="entry name" value="Efm4/METTL10"/>
</dbReference>
<evidence type="ECO:0000256" key="2">
    <source>
        <dbReference type="ARBA" id="ARBA00022603"/>
    </source>
</evidence>
<dbReference type="GO" id="GO:0016279">
    <property type="term" value="F:protein-lysine N-methyltransferase activity"/>
    <property type="evidence" value="ECO:0007669"/>
    <property type="project" value="UniProtKB-UniRule"/>
</dbReference>
<dbReference type="PANTHER" id="PTHR12843">
    <property type="entry name" value="PROTEIN-LYSINE N-METHYLTRANSFERASE METTL10"/>
    <property type="match status" value="1"/>
</dbReference>
<comment type="function">
    <text evidence="5">S-adenosyl-L-methionine-dependent protein-lysine N-methyltransferase that mono- and dimethylates elongation factor 1-alpha at 'Lys-316'. May play a role in intracellular transport.</text>
</comment>
<reference evidence="7 8" key="1">
    <citation type="journal article" date="2018" name="Nat. Ecol. Evol.">
        <title>Pezizomycetes genomes reveal the molecular basis of ectomycorrhizal truffle lifestyle.</title>
        <authorList>
            <person name="Murat C."/>
            <person name="Payen T."/>
            <person name="Noel B."/>
            <person name="Kuo A."/>
            <person name="Morin E."/>
            <person name="Chen J."/>
            <person name="Kohler A."/>
            <person name="Krizsan K."/>
            <person name="Balestrini R."/>
            <person name="Da Silva C."/>
            <person name="Montanini B."/>
            <person name="Hainaut M."/>
            <person name="Levati E."/>
            <person name="Barry K.W."/>
            <person name="Belfiori B."/>
            <person name="Cichocki N."/>
            <person name="Clum A."/>
            <person name="Dockter R.B."/>
            <person name="Fauchery L."/>
            <person name="Guy J."/>
            <person name="Iotti M."/>
            <person name="Le Tacon F."/>
            <person name="Lindquist E.A."/>
            <person name="Lipzen A."/>
            <person name="Malagnac F."/>
            <person name="Mello A."/>
            <person name="Molinier V."/>
            <person name="Miyauchi S."/>
            <person name="Poulain J."/>
            <person name="Riccioni C."/>
            <person name="Rubini A."/>
            <person name="Sitrit Y."/>
            <person name="Splivallo R."/>
            <person name="Traeger S."/>
            <person name="Wang M."/>
            <person name="Zifcakova L."/>
            <person name="Wipf D."/>
            <person name="Zambonelli A."/>
            <person name="Paolocci F."/>
            <person name="Nowrousian M."/>
            <person name="Ottonello S."/>
            <person name="Baldrian P."/>
            <person name="Spatafora J.W."/>
            <person name="Henrissat B."/>
            <person name="Nagy L.G."/>
            <person name="Aury J.M."/>
            <person name="Wincker P."/>
            <person name="Grigoriev I.V."/>
            <person name="Bonfante P."/>
            <person name="Martin F.M."/>
        </authorList>
    </citation>
    <scope>NUCLEOTIDE SEQUENCE [LARGE SCALE GENOMIC DNA]</scope>
    <source>
        <strain evidence="7 8">120613-1</strain>
    </source>
</reference>
<evidence type="ECO:0000259" key="6">
    <source>
        <dbReference type="Pfam" id="PF13847"/>
    </source>
</evidence>
<sequence>MAEEHLNPSQLGTKQYWDQAYTLETQNFIEDPSNEGQIWFSESNAEYRILSYLRRVAPTARSYLDIGTGNGHLLFEIVEELDQEEGGGVFVGVDYSDKAVSLAKGIAEERGVMDKVGFWTADVLALDGGEVWVPEDGGSGGGFDVCLDKGTFDAISLSDEALEDGRRVYEGYAEHVVKVMRKGGGLLVVTSCNWTEEELKGKILATDGMGVELEYYGRIEYPSFSFGGQKGQAISSVCFRRK</sequence>
<dbReference type="GO" id="GO:0005737">
    <property type="term" value="C:cytoplasm"/>
    <property type="evidence" value="ECO:0007669"/>
    <property type="project" value="UniProtKB-SubCell"/>
</dbReference>
<dbReference type="STRING" id="1336337.A0A3N4J5G1"/>
<dbReference type="GO" id="GO:0016192">
    <property type="term" value="P:vesicle-mediated transport"/>
    <property type="evidence" value="ECO:0007669"/>
    <property type="project" value="UniProtKB-UniRule"/>
</dbReference>